<evidence type="ECO:0008006" key="3">
    <source>
        <dbReference type="Google" id="ProtNLM"/>
    </source>
</evidence>
<gene>
    <name evidence="1" type="primary">PP_00009</name>
</gene>
<organism evidence="1 2">
    <name type="scientific">Salinivibrio phage SMHB1</name>
    <dbReference type="NCBI Taxonomy" id="1897436"/>
    <lineage>
        <taxon>Viruses</taxon>
        <taxon>Duplodnaviria</taxon>
        <taxon>Heunggongvirae</taxon>
        <taxon>Uroviricota</taxon>
        <taxon>Caudoviricetes</taxon>
        <taxon>Peduoviridae</taxon>
        <taxon>Playavirus</taxon>
        <taxon>Playavirus SMHB1</taxon>
    </lineage>
</organism>
<name>A0A1D9C9N7_9CAUD</name>
<dbReference type="KEGG" id="vg:54977044"/>
<dbReference type="Pfam" id="PF11112">
    <property type="entry name" value="PyocinActivator"/>
    <property type="match status" value="1"/>
</dbReference>
<evidence type="ECO:0000313" key="2">
    <source>
        <dbReference type="Proteomes" id="UP000225897"/>
    </source>
</evidence>
<reference evidence="1 2" key="1">
    <citation type="submission" date="2016-08" db="EMBL/GenBank/DDBJ databases">
        <title>Salinivibrio phage SMHB1.</title>
        <authorList>
            <person name="Olonade I.T."/>
            <person name="van Zyl L.J."/>
            <person name="Trindade M.I."/>
        </authorList>
    </citation>
    <scope>NUCLEOTIDE SEQUENCE [LARGE SCALE GENOMIC DNA]</scope>
</reference>
<dbReference type="EMBL" id="KX774374">
    <property type="protein sequence ID" value="AOY11814.1"/>
    <property type="molecule type" value="Genomic_DNA"/>
</dbReference>
<evidence type="ECO:0000313" key="1">
    <source>
        <dbReference type="EMBL" id="AOY11814.1"/>
    </source>
</evidence>
<accession>A0A1D9C9N7</accession>
<protein>
    <recommendedName>
        <fullName evidence="3">Pyocin activator protein PrtN</fullName>
    </recommendedName>
</protein>
<keyword evidence="2" id="KW-1185">Reference proteome</keyword>
<dbReference type="InterPro" id="IPR020518">
    <property type="entry name" value="Tscrpt_reg_PrtN"/>
</dbReference>
<dbReference type="GeneID" id="54977044"/>
<proteinExistence type="predicted"/>
<sequence length="87" mass="9811">MNTQFALLAQYETTTIPLKDVCEEFFGVKKNTAEQQAKAGTFPVPTFKLRDSERSPTLIHVSDLAEYIDARYKQAKEEWTAVNTPAA</sequence>
<dbReference type="Proteomes" id="UP000225897">
    <property type="component" value="Segment"/>
</dbReference>
<dbReference type="RefSeq" id="YP_009786951.1">
    <property type="nucleotide sequence ID" value="NC_047775.1"/>
</dbReference>
<dbReference type="GO" id="GO:0006355">
    <property type="term" value="P:regulation of DNA-templated transcription"/>
    <property type="evidence" value="ECO:0007669"/>
    <property type="project" value="InterPro"/>
</dbReference>